<dbReference type="AlphaFoldDB" id="A0A0A8Z3V2"/>
<evidence type="ECO:0000313" key="1">
    <source>
        <dbReference type="EMBL" id="JAD34059.1"/>
    </source>
</evidence>
<name>A0A0A8Z3V2_ARUDO</name>
<reference evidence="1" key="1">
    <citation type="submission" date="2014-09" db="EMBL/GenBank/DDBJ databases">
        <authorList>
            <person name="Magalhaes I.L.F."/>
            <person name="Oliveira U."/>
            <person name="Santos F.R."/>
            <person name="Vidigal T.H.D.A."/>
            <person name="Brescovit A.D."/>
            <person name="Santos A.J."/>
        </authorList>
    </citation>
    <scope>NUCLEOTIDE SEQUENCE</scope>
    <source>
        <tissue evidence="1">Shoot tissue taken approximately 20 cm above the soil surface</tissue>
    </source>
</reference>
<accession>A0A0A8Z3V2</accession>
<reference evidence="1" key="2">
    <citation type="journal article" date="2015" name="Data Brief">
        <title>Shoot transcriptome of the giant reed, Arundo donax.</title>
        <authorList>
            <person name="Barrero R.A."/>
            <person name="Guerrero F.D."/>
            <person name="Moolhuijzen P."/>
            <person name="Goolsby J.A."/>
            <person name="Tidwell J."/>
            <person name="Bellgard S.E."/>
            <person name="Bellgard M.I."/>
        </authorList>
    </citation>
    <scope>NUCLEOTIDE SEQUENCE</scope>
    <source>
        <tissue evidence="1">Shoot tissue taken approximately 20 cm above the soil surface</tissue>
    </source>
</reference>
<sequence length="56" mass="6513">MHQQHYLRFSKTVSETLARSRFHTFHFSSYGSLSLDTHRDFSAHGGDQLLQGFGER</sequence>
<dbReference type="EMBL" id="GBRH01263836">
    <property type="protein sequence ID" value="JAD34059.1"/>
    <property type="molecule type" value="Transcribed_RNA"/>
</dbReference>
<organism evidence="1">
    <name type="scientific">Arundo donax</name>
    <name type="common">Giant reed</name>
    <name type="synonym">Donax arundinaceus</name>
    <dbReference type="NCBI Taxonomy" id="35708"/>
    <lineage>
        <taxon>Eukaryota</taxon>
        <taxon>Viridiplantae</taxon>
        <taxon>Streptophyta</taxon>
        <taxon>Embryophyta</taxon>
        <taxon>Tracheophyta</taxon>
        <taxon>Spermatophyta</taxon>
        <taxon>Magnoliopsida</taxon>
        <taxon>Liliopsida</taxon>
        <taxon>Poales</taxon>
        <taxon>Poaceae</taxon>
        <taxon>PACMAD clade</taxon>
        <taxon>Arundinoideae</taxon>
        <taxon>Arundineae</taxon>
        <taxon>Arundo</taxon>
    </lineage>
</organism>
<protein>
    <submittedName>
        <fullName evidence="1">Uncharacterized protein</fullName>
    </submittedName>
</protein>
<proteinExistence type="predicted"/>